<dbReference type="Proteomes" id="UP000018769">
    <property type="component" value="Chromosome I"/>
</dbReference>
<keyword evidence="1" id="KW-0812">Transmembrane</keyword>
<accession>V6DEZ2</accession>
<keyword evidence="3" id="KW-1185">Reference proteome</keyword>
<dbReference type="KEGG" id="dpb:BABL1_gene_861"/>
<dbReference type="RefSeq" id="WP_023790977.1">
    <property type="nucleotide sequence ID" value="NC_023003.1"/>
</dbReference>
<keyword evidence="1" id="KW-1133">Transmembrane helix</keyword>
<reference evidence="2 3" key="1">
    <citation type="journal article" date="2015" name="Biol. Direct">
        <title>Babela massiliensis, a representative of a widespread bacterial phylum with unusual adaptations to parasitism in amoebae.</title>
        <authorList>
            <person name="Pagnier I."/>
            <person name="Yutin N."/>
            <person name="Croce O."/>
            <person name="Makarova K.S."/>
            <person name="Wolf Y.I."/>
            <person name="Benamar S."/>
            <person name="Raoult D."/>
            <person name="Koonin E.V."/>
            <person name="La Scola B."/>
        </authorList>
    </citation>
    <scope>NUCLEOTIDE SEQUENCE [LARGE SCALE GENOMIC DNA]</scope>
    <source>
        <strain evidence="3">BABL1</strain>
    </source>
</reference>
<dbReference type="EMBL" id="HG793133">
    <property type="protein sequence ID" value="CDK30167.1"/>
    <property type="molecule type" value="Genomic_DNA"/>
</dbReference>
<dbReference type="AlphaFoldDB" id="V6DEZ2"/>
<evidence type="ECO:0000313" key="2">
    <source>
        <dbReference type="EMBL" id="CDK30167.1"/>
    </source>
</evidence>
<dbReference type="STRING" id="673862.BABL1_gene_861"/>
<protein>
    <submittedName>
        <fullName evidence="2">Uncharacterized protein</fullName>
    </submittedName>
</protein>
<gene>
    <name evidence="2" type="ORF">BABL1_gene_861</name>
</gene>
<sequence>MKRAFTLIETLIYIWAIMLLSLVFISMMDYYLNLRLSIINIHSEVEIIVGFKLLLEDVKNVSSYNEDLKLIEENSLIFKHKNNYYQWVVISGRLYKIIGKRFQNKNWVKRRSNLVAQNIKSLKFDFVKDLNNKIIGINVFLESVKNKKYYGFVCLNNGIVI</sequence>
<feature type="transmembrane region" description="Helical" evidence="1">
    <location>
        <begin position="12"/>
        <end position="32"/>
    </location>
</feature>
<name>V6DEZ2_9BACT</name>
<keyword evidence="1" id="KW-0472">Membrane</keyword>
<evidence type="ECO:0000313" key="3">
    <source>
        <dbReference type="Proteomes" id="UP000018769"/>
    </source>
</evidence>
<dbReference type="HOGENOM" id="CLU_1640672_0_0_7"/>
<evidence type="ECO:0000256" key="1">
    <source>
        <dbReference type="SAM" id="Phobius"/>
    </source>
</evidence>
<proteinExistence type="predicted"/>
<organism evidence="2 3">
    <name type="scientific">Candidatus Babela massiliensis</name>
    <dbReference type="NCBI Taxonomy" id="673862"/>
    <lineage>
        <taxon>Bacteria</taxon>
        <taxon>Candidatus Babelota</taxon>
        <taxon>Candidatus Babeliae</taxon>
        <taxon>Candidatus Babeliales</taxon>
        <taxon>Candidatus Babeliaceae</taxon>
        <taxon>Candidatus Babela</taxon>
    </lineage>
</organism>